<protein>
    <recommendedName>
        <fullName evidence="1">anthranilate synthase</fullName>
        <ecNumber evidence="1">4.1.3.27</ecNumber>
    </recommendedName>
</protein>
<dbReference type="OrthoDB" id="8594609at2"/>
<evidence type="ECO:0000313" key="7">
    <source>
        <dbReference type="EMBL" id="KAA1424592.1"/>
    </source>
</evidence>
<dbReference type="PRINTS" id="PR00099">
    <property type="entry name" value="CPSGATASE"/>
</dbReference>
<comment type="catalytic activity">
    <reaction evidence="4">
        <text>chorismate + L-glutamine = anthranilate + pyruvate + L-glutamate + H(+)</text>
        <dbReference type="Rhea" id="RHEA:21732"/>
        <dbReference type="ChEBI" id="CHEBI:15361"/>
        <dbReference type="ChEBI" id="CHEBI:15378"/>
        <dbReference type="ChEBI" id="CHEBI:16567"/>
        <dbReference type="ChEBI" id="CHEBI:29748"/>
        <dbReference type="ChEBI" id="CHEBI:29985"/>
        <dbReference type="ChEBI" id="CHEBI:58359"/>
        <dbReference type="EC" id="4.1.3.27"/>
    </reaction>
</comment>
<evidence type="ECO:0000256" key="3">
    <source>
        <dbReference type="ARBA" id="ARBA00023239"/>
    </source>
</evidence>
<evidence type="ECO:0000256" key="1">
    <source>
        <dbReference type="ARBA" id="ARBA00012266"/>
    </source>
</evidence>
<dbReference type="InterPro" id="IPR029062">
    <property type="entry name" value="Class_I_gatase-like"/>
</dbReference>
<dbReference type="Proteomes" id="UP000307768">
    <property type="component" value="Unassembled WGS sequence"/>
</dbReference>
<evidence type="ECO:0000256" key="2">
    <source>
        <dbReference type="ARBA" id="ARBA00022962"/>
    </source>
</evidence>
<dbReference type="Pfam" id="PF00117">
    <property type="entry name" value="GATase"/>
    <property type="match status" value="1"/>
</dbReference>
<dbReference type="CDD" id="cd01743">
    <property type="entry name" value="GATase1_Anthranilate_Synthase"/>
    <property type="match status" value="1"/>
</dbReference>
<accession>A0A5Q6S2H8</accession>
<dbReference type="PRINTS" id="PR00096">
    <property type="entry name" value="GATASE"/>
</dbReference>
<dbReference type="SUPFAM" id="SSF56322">
    <property type="entry name" value="ADC synthase"/>
    <property type="match status" value="1"/>
</dbReference>
<keyword evidence="2" id="KW-0315">Glutamine amidotransferase</keyword>
<dbReference type="SUPFAM" id="SSF52317">
    <property type="entry name" value="Class I glutamine amidotransferase-like"/>
    <property type="match status" value="1"/>
</dbReference>
<dbReference type="Pfam" id="PF00425">
    <property type="entry name" value="Chorismate_bind"/>
    <property type="match status" value="1"/>
</dbReference>
<organism evidence="7 8">
    <name type="scientific">Mumia zhuanghuii</name>
    <dbReference type="NCBI Taxonomy" id="2585211"/>
    <lineage>
        <taxon>Bacteria</taxon>
        <taxon>Bacillati</taxon>
        <taxon>Actinomycetota</taxon>
        <taxon>Actinomycetes</taxon>
        <taxon>Propionibacteriales</taxon>
        <taxon>Nocardioidaceae</taxon>
        <taxon>Mumia</taxon>
    </lineage>
</organism>
<sequence length="632" mass="68369">MNALEHLLTLPAYAIIRVRDSDRVLLLGGGRTDVDSLLDVPLTEPSAMPSTAEASTGYSYDSLVLVPYRQVRERGFEAHDDGTPLSVIAAETSLEVALDDLLAALPDGEIGLDDKGGFETDDETYAAMVRDVIDSEIGQGEGANLVIGRHYRARLADWGPTAALTVLRRLLERERGAHWTFLIFTGERYLIGASPERHVSVDAGQVRMNPISGTFRLRGLETQADRKRELLRFLDDEKEIYELFMVVDEELKMMCDICSEGGMVLGPFLKPMTHLVHTEYLLAGRTHRDVREVLRDSMFAATVTGSPVENACRLIKKYETEGRGYYAAAAALIGRDADGEPTADSPILIRTADVDLDGNLKVTAGATLVRDSDPDYETAETHAKAAGVLSAFGLVPAAPTPQAGFDAFAHDDEVLIALGSRNQRLSQFWLSDQSGTAPAEVLAGRRALILDNEDDFVNMLSHVLGVLGIASDVVRHEDYAGPASYDGYDLVVVGPGPGDPRDLADPKIATVRRAVDDLLASRTPFLAVCLGHQVLCGAVGLDLVYKDIVFQGTQSVLPLRGRTETVGFYNTFVAREPDTGLPAGVSIETDAESGDVHTVAGPGYRGIQFHAESILTQHGDRLIGEMVAELLA</sequence>
<dbReference type="InterPro" id="IPR019999">
    <property type="entry name" value="Anth_synth_I-like"/>
</dbReference>
<comment type="caution">
    <text evidence="7">The sequence shown here is derived from an EMBL/GenBank/DDBJ whole genome shotgun (WGS) entry which is preliminary data.</text>
</comment>
<dbReference type="EC" id="4.1.3.27" evidence="1"/>
<reference evidence="7 8" key="1">
    <citation type="submission" date="2019-09" db="EMBL/GenBank/DDBJ databases">
        <title>Mumia zhuanghuii sp. nov. isolated from the intestinal contents of plateau pika (Ochotona curzoniae) in the Qinghai-Tibet plateau of China.</title>
        <authorList>
            <person name="Tian Z."/>
        </authorList>
    </citation>
    <scope>NUCLEOTIDE SEQUENCE [LARGE SCALE GENOMIC DNA]</scope>
    <source>
        <strain evidence="8">350</strain>
    </source>
</reference>
<dbReference type="RefSeq" id="WP_149767537.1">
    <property type="nucleotide sequence ID" value="NZ_VDFQ02000001.1"/>
</dbReference>
<evidence type="ECO:0000256" key="4">
    <source>
        <dbReference type="ARBA" id="ARBA00047683"/>
    </source>
</evidence>
<dbReference type="AlphaFoldDB" id="A0A5Q6S2H8"/>
<dbReference type="Gene3D" id="3.40.50.880">
    <property type="match status" value="1"/>
</dbReference>
<dbReference type="GO" id="GO:0000162">
    <property type="term" value="P:L-tryptophan biosynthetic process"/>
    <property type="evidence" value="ECO:0007669"/>
    <property type="project" value="TreeGrafter"/>
</dbReference>
<dbReference type="PANTHER" id="PTHR11236">
    <property type="entry name" value="AMINOBENZOATE/ANTHRANILATE SYNTHASE"/>
    <property type="match status" value="1"/>
</dbReference>
<gene>
    <name evidence="7" type="ORF">FE697_001300</name>
</gene>
<dbReference type="PRINTS" id="PR00097">
    <property type="entry name" value="ANTSNTHASEII"/>
</dbReference>
<dbReference type="GO" id="GO:0004049">
    <property type="term" value="F:anthranilate synthase activity"/>
    <property type="evidence" value="ECO:0007669"/>
    <property type="project" value="UniProtKB-EC"/>
</dbReference>
<keyword evidence="3" id="KW-0456">Lyase</keyword>
<dbReference type="InterPro" id="IPR017926">
    <property type="entry name" value="GATASE"/>
</dbReference>
<name>A0A5Q6S2H8_9ACTN</name>
<feature type="domain" description="Chorismate-utilising enzyme C-terminal" evidence="6">
    <location>
        <begin position="122"/>
        <end position="384"/>
    </location>
</feature>
<dbReference type="InterPro" id="IPR006221">
    <property type="entry name" value="TrpG/PapA_dom"/>
</dbReference>
<dbReference type="InterPro" id="IPR015890">
    <property type="entry name" value="Chorismate_C"/>
</dbReference>
<dbReference type="PROSITE" id="PS51273">
    <property type="entry name" value="GATASE_TYPE_1"/>
    <property type="match status" value="1"/>
</dbReference>
<proteinExistence type="predicted"/>
<dbReference type="InterPro" id="IPR005801">
    <property type="entry name" value="ADC_synthase"/>
</dbReference>
<dbReference type="EMBL" id="VDFQ02000001">
    <property type="protein sequence ID" value="KAA1424592.1"/>
    <property type="molecule type" value="Genomic_DNA"/>
</dbReference>
<evidence type="ECO:0000259" key="5">
    <source>
        <dbReference type="Pfam" id="PF00117"/>
    </source>
</evidence>
<dbReference type="PANTHER" id="PTHR11236:SF49">
    <property type="entry name" value="ANTHRANILATE SYNTHASE COMPONENT 1"/>
    <property type="match status" value="1"/>
</dbReference>
<dbReference type="Gene3D" id="3.60.120.10">
    <property type="entry name" value="Anthranilate synthase"/>
    <property type="match status" value="1"/>
</dbReference>
<evidence type="ECO:0000259" key="6">
    <source>
        <dbReference type="Pfam" id="PF00425"/>
    </source>
</evidence>
<evidence type="ECO:0000313" key="8">
    <source>
        <dbReference type="Proteomes" id="UP000307768"/>
    </source>
</evidence>
<feature type="domain" description="Glutamine amidotransferase" evidence="5">
    <location>
        <begin position="448"/>
        <end position="624"/>
    </location>
</feature>